<feature type="chain" id="PRO_5040832659" evidence="1">
    <location>
        <begin position="20"/>
        <end position="464"/>
    </location>
</feature>
<gene>
    <name evidence="2" type="ORF">N7456_003869</name>
</gene>
<accession>A0A9W9FVK2</accession>
<reference evidence="2" key="1">
    <citation type="submission" date="2022-11" db="EMBL/GenBank/DDBJ databases">
        <authorList>
            <person name="Petersen C."/>
        </authorList>
    </citation>
    <scope>NUCLEOTIDE SEQUENCE</scope>
    <source>
        <strain evidence="2">IBT 30069</strain>
    </source>
</reference>
<dbReference type="EMBL" id="JAPQKH010000003">
    <property type="protein sequence ID" value="KAJ5107194.1"/>
    <property type="molecule type" value="Genomic_DNA"/>
</dbReference>
<evidence type="ECO:0000313" key="2">
    <source>
        <dbReference type="EMBL" id="KAJ5107194.1"/>
    </source>
</evidence>
<dbReference type="Proteomes" id="UP001149165">
    <property type="component" value="Unassembled WGS sequence"/>
</dbReference>
<dbReference type="OrthoDB" id="10018600at2759"/>
<reference evidence="2" key="2">
    <citation type="journal article" date="2023" name="IMA Fungus">
        <title>Comparative genomic study of the Penicillium genus elucidates a diverse pangenome and 15 lateral gene transfer events.</title>
        <authorList>
            <person name="Petersen C."/>
            <person name="Sorensen T."/>
            <person name="Nielsen M.R."/>
            <person name="Sondergaard T.E."/>
            <person name="Sorensen J.L."/>
            <person name="Fitzpatrick D.A."/>
            <person name="Frisvad J.C."/>
            <person name="Nielsen K.L."/>
        </authorList>
    </citation>
    <scope>NUCLEOTIDE SEQUENCE</scope>
    <source>
        <strain evidence="2">IBT 30069</strain>
    </source>
</reference>
<dbReference type="AlphaFoldDB" id="A0A9W9FVK2"/>
<evidence type="ECO:0000256" key="1">
    <source>
        <dbReference type="SAM" id="SignalP"/>
    </source>
</evidence>
<keyword evidence="1" id="KW-0732">Signal</keyword>
<feature type="signal peptide" evidence="1">
    <location>
        <begin position="1"/>
        <end position="19"/>
    </location>
</feature>
<protein>
    <submittedName>
        <fullName evidence="2">Uncharacterized protein</fullName>
    </submittedName>
</protein>
<organism evidence="2 3">
    <name type="scientific">Penicillium angulare</name>
    <dbReference type="NCBI Taxonomy" id="116970"/>
    <lineage>
        <taxon>Eukaryota</taxon>
        <taxon>Fungi</taxon>
        <taxon>Dikarya</taxon>
        <taxon>Ascomycota</taxon>
        <taxon>Pezizomycotina</taxon>
        <taxon>Eurotiomycetes</taxon>
        <taxon>Eurotiomycetidae</taxon>
        <taxon>Eurotiales</taxon>
        <taxon>Aspergillaceae</taxon>
        <taxon>Penicillium</taxon>
    </lineage>
</organism>
<name>A0A9W9FVK2_9EURO</name>
<proteinExistence type="predicted"/>
<evidence type="ECO:0000313" key="3">
    <source>
        <dbReference type="Proteomes" id="UP001149165"/>
    </source>
</evidence>
<comment type="caution">
    <text evidence="2">The sequence shown here is derived from an EMBL/GenBank/DDBJ whole genome shotgun (WGS) entry which is preliminary data.</text>
</comment>
<keyword evidence="3" id="KW-1185">Reference proteome</keyword>
<sequence>MAVLSVLLLAAASASIAKGSVIIADPSNYADLTADASDNAIMVDYTTDNGGPMELIYDITGPNYFYDKKGSISHTTVSVDKNDTSVVVGTDGAEVTIEYSTVIKEGYGTWLNQASFFGVNAAVNIANQSTAYISHSNITTHNGAANVFAYGTDTIVYVDNVDLYSSGPTAHGLYAAGNGTIVANNVRHYSGGNRCSSFSGDNPGGYINVTDAVAHTAGIGSAIIYTLGESYLSDVVGKTEQAPCVFSDGDQLTSFKNSDLTCGLLAGTVLFSSSTRGSGASISLENTVLTTTGEDMAGLWFGNIIATAEIISSEINTQSGILLIANSSQVTQAFDYFAGSEQNSAIEPAEVVATVSQSTLEGNVVAYNGSSVTWDLKDYSSWTGSFKLGGSSGSASFSVSIDETSSWSLTSDVHVQSFTNSDSSLKNIKSRGHSIYYNPSHSQNKWLKKKTVALTGGGKLRPSS</sequence>